<proteinExistence type="predicted"/>
<dbReference type="SUPFAM" id="SSF52833">
    <property type="entry name" value="Thioredoxin-like"/>
    <property type="match status" value="1"/>
</dbReference>
<feature type="compositionally biased region" description="Polar residues" evidence="1">
    <location>
        <begin position="35"/>
        <end position="50"/>
    </location>
</feature>
<reference evidence="2" key="1">
    <citation type="submission" date="2022-12" db="EMBL/GenBank/DDBJ databases">
        <authorList>
            <person name="Petersen C."/>
        </authorList>
    </citation>
    <scope>NUCLEOTIDE SEQUENCE</scope>
    <source>
        <strain evidence="2">IBT 15544</strain>
    </source>
</reference>
<organism evidence="2 3">
    <name type="scientific">Penicillium cinerascens</name>
    <dbReference type="NCBI Taxonomy" id="70096"/>
    <lineage>
        <taxon>Eukaryota</taxon>
        <taxon>Fungi</taxon>
        <taxon>Dikarya</taxon>
        <taxon>Ascomycota</taxon>
        <taxon>Pezizomycotina</taxon>
        <taxon>Eurotiomycetes</taxon>
        <taxon>Eurotiomycetidae</taxon>
        <taxon>Eurotiales</taxon>
        <taxon>Aspergillaceae</taxon>
        <taxon>Penicillium</taxon>
    </lineage>
</organism>
<feature type="region of interest" description="Disordered" evidence="1">
    <location>
        <begin position="182"/>
        <end position="226"/>
    </location>
</feature>
<protein>
    <recommendedName>
        <fullName evidence="4">Thioredoxin domain-containing protein</fullName>
    </recommendedName>
</protein>
<dbReference type="OrthoDB" id="10257948at2759"/>
<sequence length="226" mass="25343">MPDGHESDDEALFAALENEDDLSYRDHRIQQLNAELASQKTNRDTSNTNHGAGLRDSPYPTLDGDQGVLNLTTEATRCIVHFAHDDFARCAVMDARLEELAGRHFEVRFARVDVRSTPFLVEKLGIRVLPCVIGFKDGVGVDRIVGFEGLGTGGVEGTDKFSVQTLEKRLLYKKVLLEAKFSSEDDDEVEEDSGSDDDTVRRRRPAKAIRSGNTRRNRDDDDDDWE</sequence>
<dbReference type="GeneID" id="83177281"/>
<dbReference type="Gene3D" id="3.40.30.10">
    <property type="entry name" value="Glutaredoxin"/>
    <property type="match status" value="1"/>
</dbReference>
<dbReference type="AlphaFoldDB" id="A0A9W9NB12"/>
<name>A0A9W9NB12_9EURO</name>
<evidence type="ECO:0008006" key="4">
    <source>
        <dbReference type="Google" id="ProtNLM"/>
    </source>
</evidence>
<evidence type="ECO:0000313" key="3">
    <source>
        <dbReference type="Proteomes" id="UP001150904"/>
    </source>
</evidence>
<feature type="region of interest" description="Disordered" evidence="1">
    <location>
        <begin position="35"/>
        <end position="60"/>
    </location>
</feature>
<accession>A0A9W9NB12</accession>
<dbReference type="Proteomes" id="UP001150904">
    <property type="component" value="Unassembled WGS sequence"/>
</dbReference>
<dbReference type="RefSeq" id="XP_058312324.1">
    <property type="nucleotide sequence ID" value="XM_058449980.1"/>
</dbReference>
<dbReference type="InterPro" id="IPR036249">
    <property type="entry name" value="Thioredoxin-like_sf"/>
</dbReference>
<gene>
    <name evidence="2" type="ORF">N7498_002918</name>
</gene>
<feature type="compositionally biased region" description="Acidic residues" evidence="1">
    <location>
        <begin position="184"/>
        <end position="197"/>
    </location>
</feature>
<reference evidence="2" key="2">
    <citation type="journal article" date="2023" name="IMA Fungus">
        <title>Comparative genomic study of the Penicillium genus elucidates a diverse pangenome and 15 lateral gene transfer events.</title>
        <authorList>
            <person name="Petersen C."/>
            <person name="Sorensen T."/>
            <person name="Nielsen M.R."/>
            <person name="Sondergaard T.E."/>
            <person name="Sorensen J.L."/>
            <person name="Fitzpatrick D.A."/>
            <person name="Frisvad J.C."/>
            <person name="Nielsen K.L."/>
        </authorList>
    </citation>
    <scope>NUCLEOTIDE SEQUENCE</scope>
    <source>
        <strain evidence="2">IBT 15544</strain>
    </source>
</reference>
<comment type="caution">
    <text evidence="2">The sequence shown here is derived from an EMBL/GenBank/DDBJ whole genome shotgun (WGS) entry which is preliminary data.</text>
</comment>
<dbReference type="EMBL" id="JAPQKR010000005">
    <property type="protein sequence ID" value="KAJ5216511.1"/>
    <property type="molecule type" value="Genomic_DNA"/>
</dbReference>
<dbReference type="CDD" id="cd02989">
    <property type="entry name" value="Phd_like_TxnDC9"/>
    <property type="match status" value="1"/>
</dbReference>
<keyword evidence="3" id="KW-1185">Reference proteome</keyword>
<dbReference type="PANTHER" id="PTHR21148">
    <property type="entry name" value="THIOREDOXIN DOMAIN-CONTAINING PROTEIN 9"/>
    <property type="match status" value="1"/>
</dbReference>
<evidence type="ECO:0000256" key="1">
    <source>
        <dbReference type="SAM" id="MobiDB-lite"/>
    </source>
</evidence>
<evidence type="ECO:0000313" key="2">
    <source>
        <dbReference type="EMBL" id="KAJ5216511.1"/>
    </source>
</evidence>